<feature type="transmembrane region" description="Helical" evidence="5">
    <location>
        <begin position="378"/>
        <end position="409"/>
    </location>
</feature>
<keyword evidence="3 5" id="KW-1133">Transmembrane helix</keyword>
<gene>
    <name evidence="7" type="ORF">DIR46_02745</name>
</gene>
<evidence type="ECO:0000256" key="2">
    <source>
        <dbReference type="ARBA" id="ARBA00022692"/>
    </source>
</evidence>
<dbReference type="Gene3D" id="3.30.750.24">
    <property type="entry name" value="STAS domain"/>
    <property type="match status" value="1"/>
</dbReference>
<dbReference type="GO" id="GO:0016020">
    <property type="term" value="C:membrane"/>
    <property type="evidence" value="ECO:0007669"/>
    <property type="project" value="UniProtKB-SubCell"/>
</dbReference>
<dbReference type="Proteomes" id="UP000245820">
    <property type="component" value="Chromosome"/>
</dbReference>
<dbReference type="CDD" id="cd07042">
    <property type="entry name" value="STAS_SulP_like_sulfate_transporter"/>
    <property type="match status" value="1"/>
</dbReference>
<feature type="transmembrane region" description="Helical" evidence="5">
    <location>
        <begin position="12"/>
        <end position="28"/>
    </location>
</feature>
<keyword evidence="2 5" id="KW-0812">Transmembrane</keyword>
<dbReference type="AlphaFoldDB" id="A0A2S2DEG1"/>
<keyword evidence="4 5" id="KW-0472">Membrane</keyword>
<dbReference type="EMBL" id="CP029343">
    <property type="protein sequence ID" value="AWL03479.1"/>
    <property type="molecule type" value="Genomic_DNA"/>
</dbReference>
<feature type="transmembrane region" description="Helical" evidence="5">
    <location>
        <begin position="66"/>
        <end position="85"/>
    </location>
</feature>
<feature type="domain" description="STAS" evidence="6">
    <location>
        <begin position="432"/>
        <end position="545"/>
    </location>
</feature>
<evidence type="ECO:0000256" key="1">
    <source>
        <dbReference type="ARBA" id="ARBA00004141"/>
    </source>
</evidence>
<dbReference type="SUPFAM" id="SSF52091">
    <property type="entry name" value="SpoIIaa-like"/>
    <property type="match status" value="1"/>
</dbReference>
<comment type="subcellular location">
    <subcellularLocation>
        <location evidence="1">Membrane</location>
        <topology evidence="1">Multi-pass membrane protein</topology>
    </subcellularLocation>
</comment>
<evidence type="ECO:0000256" key="5">
    <source>
        <dbReference type="SAM" id="Phobius"/>
    </source>
</evidence>
<feature type="transmembrane region" description="Helical" evidence="5">
    <location>
        <begin position="349"/>
        <end position="366"/>
    </location>
</feature>
<dbReference type="OrthoDB" id="9769739at2"/>
<protein>
    <submittedName>
        <fullName evidence="7">Sodium-independent anion transporter</fullName>
    </submittedName>
</protein>
<dbReference type="Pfam" id="PF01740">
    <property type="entry name" value="STAS"/>
    <property type="match status" value="1"/>
</dbReference>
<organism evidence="7 8">
    <name type="scientific">Massilia oculi</name>
    <dbReference type="NCBI Taxonomy" id="945844"/>
    <lineage>
        <taxon>Bacteria</taxon>
        <taxon>Pseudomonadati</taxon>
        <taxon>Pseudomonadota</taxon>
        <taxon>Betaproteobacteria</taxon>
        <taxon>Burkholderiales</taxon>
        <taxon>Oxalobacteraceae</taxon>
        <taxon>Telluria group</taxon>
        <taxon>Massilia</taxon>
    </lineage>
</organism>
<dbReference type="GO" id="GO:0055085">
    <property type="term" value="P:transmembrane transport"/>
    <property type="evidence" value="ECO:0007669"/>
    <property type="project" value="InterPro"/>
</dbReference>
<sequence length="557" mass="57527">MLQWLREYRGAALPGDISAGIVVAMMMIPQGMAYALVAGLPPVVGIYASIFPPLLYALFGTSSTQSVGPMAIVSLMTASTLAPLATPGTGLYGVLAAQLALMSGLVLLACGLLRIGFLANFFSRPVMSGFTIGSAIVIAWGQLRTLIGGPIALDASPHWPSIALGFGSLALLVMAREWLAPLLRRLRVKPVVADIAGKLAPMFVVLGATALVPWLELDRLGVATTGAVPAGLPGLNLATSSGHWQALLQPALLTGFMVFLISMSGAQALALKRGGEKLASNRELVGLGVANVGSALSGGFPVTGSISRSAVNFAAGANTQLASVITAGLLALALVAPTGWLALLPLPTLAATIIVAVLGMLDWSTLRTAWRYDRADALALLATAGGVLVLGVEAGVLVGVALSMGSLIWRASRPHIAVLGRIHGTEHFRNVDRYSAETTPGLLMLRVDAGLFFGNVDAVNERIDEELVQHAATAHLVLVLSAVNAIDTSALFGLQELNASLGQRGVTLHLAEVKGPVMDRLRDSDLLGQLSGQVFLSAANAWDRLAGSSAAGRPAPA</sequence>
<feature type="transmembrane region" description="Helical" evidence="5">
    <location>
        <begin position="34"/>
        <end position="59"/>
    </location>
</feature>
<dbReference type="InterPro" id="IPR002645">
    <property type="entry name" value="STAS_dom"/>
</dbReference>
<feature type="transmembrane region" description="Helical" evidence="5">
    <location>
        <begin position="191"/>
        <end position="215"/>
    </location>
</feature>
<feature type="transmembrane region" description="Helical" evidence="5">
    <location>
        <begin position="251"/>
        <end position="271"/>
    </location>
</feature>
<dbReference type="InterPro" id="IPR011547">
    <property type="entry name" value="SLC26A/SulP_dom"/>
</dbReference>
<feature type="transmembrane region" description="Helical" evidence="5">
    <location>
        <begin position="321"/>
        <end position="343"/>
    </location>
</feature>
<feature type="transmembrane region" description="Helical" evidence="5">
    <location>
        <begin position="159"/>
        <end position="179"/>
    </location>
</feature>
<feature type="transmembrane region" description="Helical" evidence="5">
    <location>
        <begin position="125"/>
        <end position="147"/>
    </location>
</feature>
<dbReference type="InterPro" id="IPR001902">
    <property type="entry name" value="SLC26A/SulP_fam"/>
</dbReference>
<dbReference type="InterPro" id="IPR036513">
    <property type="entry name" value="STAS_dom_sf"/>
</dbReference>
<evidence type="ECO:0000313" key="8">
    <source>
        <dbReference type="Proteomes" id="UP000245820"/>
    </source>
</evidence>
<evidence type="ECO:0000256" key="3">
    <source>
        <dbReference type="ARBA" id="ARBA00022989"/>
    </source>
</evidence>
<dbReference type="PANTHER" id="PTHR11814">
    <property type="entry name" value="SULFATE TRANSPORTER"/>
    <property type="match status" value="1"/>
</dbReference>
<dbReference type="Pfam" id="PF00916">
    <property type="entry name" value="Sulfate_transp"/>
    <property type="match status" value="1"/>
</dbReference>
<evidence type="ECO:0000259" key="6">
    <source>
        <dbReference type="PROSITE" id="PS50801"/>
    </source>
</evidence>
<dbReference type="RefSeq" id="WP_109343882.1">
    <property type="nucleotide sequence ID" value="NZ_CP029343.1"/>
</dbReference>
<dbReference type="KEGG" id="mtim:DIR46_02745"/>
<evidence type="ECO:0000256" key="4">
    <source>
        <dbReference type="ARBA" id="ARBA00023136"/>
    </source>
</evidence>
<reference evidence="7 8" key="1">
    <citation type="submission" date="2018-05" db="EMBL/GenBank/DDBJ databases">
        <title>Complete genome sequence of Massilia oculi sp. nov. CCUG 43427T (=DSM 26321T), the type strain of M. oculi, and comparison with genome sequences of other Massilia strains.</title>
        <authorList>
            <person name="Zhu B."/>
        </authorList>
    </citation>
    <scope>NUCLEOTIDE SEQUENCE [LARGE SCALE GENOMIC DNA]</scope>
    <source>
        <strain evidence="7 8">CCUG 43427</strain>
    </source>
</reference>
<feature type="transmembrane region" description="Helical" evidence="5">
    <location>
        <begin position="91"/>
        <end position="113"/>
    </location>
</feature>
<accession>A0A2S2DEG1</accession>
<keyword evidence="8" id="KW-1185">Reference proteome</keyword>
<name>A0A2S2DEG1_9BURK</name>
<dbReference type="NCBIfam" id="TIGR00815">
    <property type="entry name" value="sulP"/>
    <property type="match status" value="1"/>
</dbReference>
<evidence type="ECO:0000313" key="7">
    <source>
        <dbReference type="EMBL" id="AWL03479.1"/>
    </source>
</evidence>
<dbReference type="PROSITE" id="PS50801">
    <property type="entry name" value="STAS"/>
    <property type="match status" value="1"/>
</dbReference>
<proteinExistence type="predicted"/>